<dbReference type="GO" id="GO:0004565">
    <property type="term" value="F:beta-galactosidase activity"/>
    <property type="evidence" value="ECO:0007669"/>
    <property type="project" value="UniProtKB-EC"/>
</dbReference>
<dbReference type="PANTHER" id="PTHR23421">
    <property type="entry name" value="BETA-GALACTOSIDASE RELATED"/>
    <property type="match status" value="1"/>
</dbReference>
<dbReference type="Pfam" id="PF01301">
    <property type="entry name" value="Glyco_hydro_35"/>
    <property type="match status" value="1"/>
</dbReference>
<name>A0ABU8H8E6_9BACI</name>
<feature type="domain" description="Glycoside hydrolase 35 catalytic" evidence="3">
    <location>
        <begin position="9"/>
        <end position="180"/>
    </location>
</feature>
<sequence length="713" mass="81420">MINVKDGILYRDGKPFVFISADYPYYRDYPENWSDRLDKLKDAGIEVVTFYVPWRHHHLKIDGQDVLDFSGDTQGNRDVLSFIKLVEEKNMFAVVKPGPFIHAETDFGGLPDFVEGGKEYEAMLDNEGNERKWHRNLPAPFDESFTTAVQDWYKVCDETVIKPFTYPNGPVIALQILNEGLYSDGQHSVLAYDYSQSGLDYHTERLQKQFGPIEQYNETFGTSYASHSEIPVPRAFDIHTKDNVKQVLPYLQWAETQNRYLGDLYTNWGNAIDSTLPVFNNINPPLNEAKGFDFWLTRVVPEHWDVSYGFTNWIGVVSHDETAFLRYLLLVKRDRGINLEENWGFSDPLYDWRYIYHHVPFYQTVLAMGLGATGFNVYTGISTDGWTDELDSIHARPYPDCSPITEKGETGEKFEALKVLVSYLKENEQLITEGKRPNENAWGLYAPYSYLASFGIEDRDFEKMGVKAPHSGYKGLESFMLTMLKEQREFGIVNIETASIEELQQQQAISVVGGFFMHREVQEKLLQYVTAGGKLFFFGEVPTYDETMEKCSILNHVISNSKRYNTVNHGNGTIIYYPENPFSSCGISPTFAHLMNIHIDKSRIVGDECYTFMYELEGEKSIYLLSNSQISKEHKLSVDGEELTVSLPAKGCAIITIGNEEITSCVVKGINDYDESFVAPAVSYKGQTIKAEAPCDFYYSKNKEIHAEVNVKN</sequence>
<comment type="similarity">
    <text evidence="1 2">Belongs to the glycosyl hydrolase 35 family.</text>
</comment>
<dbReference type="EC" id="3.2.1.23" evidence="5"/>
<keyword evidence="5" id="KW-0378">Hydrolase</keyword>
<dbReference type="EMBL" id="JBBAXC010000001">
    <property type="protein sequence ID" value="MEI5905582.1"/>
    <property type="molecule type" value="Genomic_DNA"/>
</dbReference>
<keyword evidence="6" id="KW-1185">Reference proteome</keyword>
<evidence type="ECO:0000313" key="5">
    <source>
        <dbReference type="EMBL" id="MEI5905582.1"/>
    </source>
</evidence>
<comment type="caution">
    <text evidence="5">The sequence shown here is derived from an EMBL/GenBank/DDBJ whole genome shotgun (WGS) entry which is preliminary data.</text>
</comment>
<dbReference type="InterPro" id="IPR001944">
    <property type="entry name" value="Glycoside_Hdrlase_35"/>
</dbReference>
<evidence type="ECO:0000259" key="3">
    <source>
        <dbReference type="Pfam" id="PF01301"/>
    </source>
</evidence>
<dbReference type="InterPro" id="IPR017853">
    <property type="entry name" value="GH"/>
</dbReference>
<evidence type="ECO:0000256" key="1">
    <source>
        <dbReference type="ARBA" id="ARBA00009809"/>
    </source>
</evidence>
<gene>
    <name evidence="5" type="ORF">WAK64_00695</name>
</gene>
<feature type="domain" description="GLMA-like second" evidence="4">
    <location>
        <begin position="462"/>
        <end position="561"/>
    </location>
</feature>
<keyword evidence="5" id="KW-0326">Glycosidase</keyword>
<dbReference type="InterPro" id="IPR054746">
    <property type="entry name" value="GLMA-like_second"/>
</dbReference>
<protein>
    <submittedName>
        <fullName evidence="5">Beta-galactosidase</fullName>
        <ecNumber evidence="5">3.2.1.23</ecNumber>
    </submittedName>
</protein>
<organism evidence="5 6">
    <name type="scientific">Bacillus spongiae</name>
    <dbReference type="NCBI Taxonomy" id="2683610"/>
    <lineage>
        <taxon>Bacteria</taxon>
        <taxon>Bacillati</taxon>
        <taxon>Bacillota</taxon>
        <taxon>Bacilli</taxon>
        <taxon>Bacillales</taxon>
        <taxon>Bacillaceae</taxon>
        <taxon>Bacillus</taxon>
    </lineage>
</organism>
<dbReference type="Gene3D" id="3.20.20.80">
    <property type="entry name" value="Glycosidases"/>
    <property type="match status" value="1"/>
</dbReference>
<dbReference type="InterPro" id="IPR031330">
    <property type="entry name" value="Gly_Hdrlase_35_cat"/>
</dbReference>
<dbReference type="Pfam" id="PF22369">
    <property type="entry name" value="GLMA_2nd"/>
    <property type="match status" value="1"/>
</dbReference>
<accession>A0ABU8H8E6</accession>
<dbReference type="Proteomes" id="UP001312865">
    <property type="component" value="Unassembled WGS sequence"/>
</dbReference>
<reference evidence="5 6" key="1">
    <citation type="journal article" date="2018" name="J. Microbiol.">
        <title>Bacillus spongiae sp. nov., isolated from sponge of Jeju Island.</title>
        <authorList>
            <person name="Lee G.E."/>
            <person name="Im W.T."/>
            <person name="Park J.S."/>
        </authorList>
    </citation>
    <scope>NUCLEOTIDE SEQUENCE [LARGE SCALE GENOMIC DNA]</scope>
    <source>
        <strain evidence="5 6">135PIL107-10</strain>
    </source>
</reference>
<proteinExistence type="inferred from homology"/>
<evidence type="ECO:0000313" key="6">
    <source>
        <dbReference type="Proteomes" id="UP001312865"/>
    </source>
</evidence>
<dbReference type="RefSeq" id="WP_336584998.1">
    <property type="nucleotide sequence ID" value="NZ_JBBAXC010000001.1"/>
</dbReference>
<evidence type="ECO:0000256" key="2">
    <source>
        <dbReference type="RuleBase" id="RU003679"/>
    </source>
</evidence>
<dbReference type="SUPFAM" id="SSF51445">
    <property type="entry name" value="(Trans)glycosidases"/>
    <property type="match status" value="1"/>
</dbReference>
<evidence type="ECO:0000259" key="4">
    <source>
        <dbReference type="Pfam" id="PF22369"/>
    </source>
</evidence>